<dbReference type="GO" id="GO:0033499">
    <property type="term" value="P:galactose catabolic process via UDP-galactose, Leloir pathway"/>
    <property type="evidence" value="ECO:0007669"/>
    <property type="project" value="TreeGrafter"/>
</dbReference>
<evidence type="ECO:0000256" key="3">
    <source>
        <dbReference type="ARBA" id="ARBA00023235"/>
    </source>
</evidence>
<dbReference type="SUPFAM" id="SSF74650">
    <property type="entry name" value="Galactose mutarotase-like"/>
    <property type="match status" value="1"/>
</dbReference>
<dbReference type="InterPro" id="IPR047215">
    <property type="entry name" value="Galactose_mutarotase-like"/>
</dbReference>
<dbReference type="CDD" id="cd09019">
    <property type="entry name" value="galactose_mutarotase_like"/>
    <property type="match status" value="1"/>
</dbReference>
<dbReference type="KEGG" id="htq:FRZ44_12560"/>
<feature type="active site" description="Proton acceptor" evidence="6">
    <location>
        <position position="317"/>
    </location>
</feature>
<dbReference type="PANTHER" id="PTHR10091">
    <property type="entry name" value="ALDOSE-1-EPIMERASE"/>
    <property type="match status" value="1"/>
</dbReference>
<keyword evidence="10" id="KW-1185">Reference proteome</keyword>
<keyword evidence="3 5" id="KW-0413">Isomerase</keyword>
<dbReference type="Gene3D" id="2.70.98.10">
    <property type="match status" value="1"/>
</dbReference>
<dbReference type="GO" id="GO:0006006">
    <property type="term" value="P:glucose metabolic process"/>
    <property type="evidence" value="ECO:0007669"/>
    <property type="project" value="TreeGrafter"/>
</dbReference>
<dbReference type="NCBIfam" id="NF008277">
    <property type="entry name" value="PRK11055.1"/>
    <property type="match status" value="1"/>
</dbReference>
<comment type="similarity">
    <text evidence="2 5">Belongs to the aldose epimerase family.</text>
</comment>
<evidence type="ECO:0000256" key="1">
    <source>
        <dbReference type="ARBA" id="ARBA00005028"/>
    </source>
</evidence>
<keyword evidence="4 5" id="KW-0119">Carbohydrate metabolism</keyword>
<dbReference type="EC" id="5.1.3.3" evidence="5"/>
<evidence type="ECO:0000256" key="6">
    <source>
        <dbReference type="PIRSR" id="PIRSR005096-1"/>
    </source>
</evidence>
<dbReference type="InterPro" id="IPR008183">
    <property type="entry name" value="Aldose_1/G6P_1-epimerase"/>
</dbReference>
<feature type="binding site" evidence="8">
    <location>
        <begin position="177"/>
        <end position="179"/>
    </location>
    <ligand>
        <name>beta-D-galactose</name>
        <dbReference type="ChEBI" id="CHEBI:27667"/>
    </ligand>
</feature>
<comment type="pathway">
    <text evidence="1 5">Carbohydrate metabolism; hexose metabolism.</text>
</comment>
<reference evidence="9 10" key="1">
    <citation type="submission" date="2019-08" db="EMBL/GenBank/DDBJ databases">
        <title>Hyperibacter terrae gen. nov., sp. nov. and Hyperibacter viscosus sp. nov., two new members in the family Rhodospirillaceae isolated from the rhizosphere of Hypericum perforatum.</title>
        <authorList>
            <person name="Noviana Z."/>
        </authorList>
    </citation>
    <scope>NUCLEOTIDE SEQUENCE [LARGE SCALE GENOMIC DNA]</scope>
    <source>
        <strain evidence="9 10">R5913</strain>
    </source>
</reference>
<dbReference type="PANTHER" id="PTHR10091:SF0">
    <property type="entry name" value="GALACTOSE MUTAROTASE"/>
    <property type="match status" value="1"/>
</dbReference>
<organism evidence="9 10">
    <name type="scientific">Hypericibacter terrae</name>
    <dbReference type="NCBI Taxonomy" id="2602015"/>
    <lineage>
        <taxon>Bacteria</taxon>
        <taxon>Pseudomonadati</taxon>
        <taxon>Pseudomonadota</taxon>
        <taxon>Alphaproteobacteria</taxon>
        <taxon>Rhodospirillales</taxon>
        <taxon>Dongiaceae</taxon>
        <taxon>Hypericibacter</taxon>
    </lineage>
</organism>
<evidence type="ECO:0000313" key="10">
    <source>
        <dbReference type="Proteomes" id="UP000326202"/>
    </source>
</evidence>
<proteinExistence type="inferred from homology"/>
<protein>
    <recommendedName>
        <fullName evidence="5">Aldose 1-epimerase</fullName>
        <ecNumber evidence="5">5.1.3.3</ecNumber>
    </recommendedName>
</protein>
<dbReference type="GO" id="GO:0030246">
    <property type="term" value="F:carbohydrate binding"/>
    <property type="evidence" value="ECO:0007669"/>
    <property type="project" value="InterPro"/>
</dbReference>
<dbReference type="AlphaFoldDB" id="A0A5J6MML4"/>
<feature type="active site" description="Proton donor" evidence="6">
    <location>
        <position position="177"/>
    </location>
</feature>
<feature type="binding site" evidence="8">
    <location>
        <begin position="79"/>
        <end position="80"/>
    </location>
    <ligand>
        <name>beta-D-galactose</name>
        <dbReference type="ChEBI" id="CHEBI:27667"/>
    </ligand>
</feature>
<feature type="binding site" evidence="7">
    <location>
        <position position="252"/>
    </location>
    <ligand>
        <name>beta-D-galactose</name>
        <dbReference type="ChEBI" id="CHEBI:27667"/>
    </ligand>
</feature>
<sequence length="352" mass="38790">MAIARDNFGQIEGRAVPRFTLTNKVGLVARFIGYGATLTELHLPDRRGRLADIVLGFDRLEDYRASDAYMGATCGRYGNRIEKGRFALDGRTYQLSLNEKHNHAHGGVKGYDKQIWNGAVADDGETLIFTHRAPDGENGYPGTLDLQVAVALTEANELSIDMTATTDKPTIVNLVHHSYFNLAGQGSGDVLRQELRIASDSYTPVDRDLITTGEIAPVAGTAFDFTAFKPIGRDIERVPYPQGHAENAGGYDHNLVLRGRPGTMRRAVEARDPASGRAFDLETDEAGLQFYTAAELSAAVIGKGGRAYCRYGGFALETQKYPNSPNQPAFPQPRLDPGEIYRHRMRFRFYTV</sequence>
<dbReference type="InterPro" id="IPR014718">
    <property type="entry name" value="GH-type_carb-bd"/>
</dbReference>
<dbReference type="Pfam" id="PF01263">
    <property type="entry name" value="Aldose_epim"/>
    <property type="match status" value="1"/>
</dbReference>
<accession>A0A5J6MML4</accession>
<evidence type="ECO:0000256" key="2">
    <source>
        <dbReference type="ARBA" id="ARBA00006206"/>
    </source>
</evidence>
<evidence type="ECO:0000256" key="8">
    <source>
        <dbReference type="PIRSR" id="PIRSR005096-3"/>
    </source>
</evidence>
<dbReference type="Proteomes" id="UP000326202">
    <property type="component" value="Chromosome"/>
</dbReference>
<dbReference type="InterPro" id="IPR015443">
    <property type="entry name" value="Aldose_1-epimerase"/>
</dbReference>
<dbReference type="GO" id="GO:0004034">
    <property type="term" value="F:aldose 1-epimerase activity"/>
    <property type="evidence" value="ECO:0007669"/>
    <property type="project" value="UniProtKB-EC"/>
</dbReference>
<dbReference type="UniPathway" id="UPA00242"/>
<dbReference type="EMBL" id="CP042906">
    <property type="protein sequence ID" value="QEX15966.1"/>
    <property type="molecule type" value="Genomic_DNA"/>
</dbReference>
<evidence type="ECO:0000256" key="4">
    <source>
        <dbReference type="ARBA" id="ARBA00023277"/>
    </source>
</evidence>
<gene>
    <name evidence="9" type="primary">galM</name>
    <name evidence="9" type="ORF">FRZ44_12560</name>
</gene>
<comment type="catalytic activity">
    <reaction evidence="5">
        <text>alpha-D-glucose = beta-D-glucose</text>
        <dbReference type="Rhea" id="RHEA:10264"/>
        <dbReference type="ChEBI" id="CHEBI:15903"/>
        <dbReference type="ChEBI" id="CHEBI:17925"/>
        <dbReference type="EC" id="5.1.3.3"/>
    </reaction>
</comment>
<dbReference type="RefSeq" id="WP_225308571.1">
    <property type="nucleotide sequence ID" value="NZ_CP042906.1"/>
</dbReference>
<dbReference type="InterPro" id="IPR011013">
    <property type="entry name" value="Gal_mutarotase_sf_dom"/>
</dbReference>
<dbReference type="PIRSF" id="PIRSF005096">
    <property type="entry name" value="GALM"/>
    <property type="match status" value="1"/>
</dbReference>
<name>A0A5J6MML4_9PROT</name>
<evidence type="ECO:0000256" key="7">
    <source>
        <dbReference type="PIRSR" id="PIRSR005096-2"/>
    </source>
</evidence>
<evidence type="ECO:0000313" key="9">
    <source>
        <dbReference type="EMBL" id="QEX15966.1"/>
    </source>
</evidence>
<evidence type="ECO:0000256" key="5">
    <source>
        <dbReference type="PIRNR" id="PIRNR005096"/>
    </source>
</evidence>